<dbReference type="PANTHER" id="PTHR12151">
    <property type="entry name" value="ELECTRON TRANSPORT PROTIN SCO1/SENC FAMILY MEMBER"/>
    <property type="match status" value="1"/>
</dbReference>
<dbReference type="InterPro" id="IPR003782">
    <property type="entry name" value="SCO1/SenC"/>
</dbReference>
<comment type="subcellular location">
    <subcellularLocation>
        <location evidence="1">Mitochondrion inner membrane</location>
        <topology evidence="1">Single-pass membrane protein</topology>
    </subcellularLocation>
</comment>
<gene>
    <name evidence="4" type="ORF">JRQ81_015545</name>
</gene>
<feature type="binding site" evidence="3">
    <location>
        <position position="81"/>
    </location>
    <ligand>
        <name>Cu cation</name>
        <dbReference type="ChEBI" id="CHEBI:23378"/>
    </ligand>
</feature>
<proteinExistence type="inferred from homology"/>
<dbReference type="InterPro" id="IPR036249">
    <property type="entry name" value="Thioredoxin-like_sf"/>
</dbReference>
<organism evidence="4 5">
    <name type="scientific">Phrynocephalus forsythii</name>
    <dbReference type="NCBI Taxonomy" id="171643"/>
    <lineage>
        <taxon>Eukaryota</taxon>
        <taxon>Metazoa</taxon>
        <taxon>Chordata</taxon>
        <taxon>Craniata</taxon>
        <taxon>Vertebrata</taxon>
        <taxon>Euteleostomi</taxon>
        <taxon>Lepidosauria</taxon>
        <taxon>Squamata</taxon>
        <taxon>Bifurcata</taxon>
        <taxon>Unidentata</taxon>
        <taxon>Episquamata</taxon>
        <taxon>Toxicofera</taxon>
        <taxon>Iguania</taxon>
        <taxon>Acrodonta</taxon>
        <taxon>Agamidae</taxon>
        <taxon>Agaminae</taxon>
        <taxon>Phrynocephalus</taxon>
    </lineage>
</organism>
<dbReference type="EMBL" id="JAPFRF010000006">
    <property type="protein sequence ID" value="KAJ7329371.1"/>
    <property type="molecule type" value="Genomic_DNA"/>
</dbReference>
<evidence type="ECO:0000256" key="3">
    <source>
        <dbReference type="PIRSR" id="PIRSR603782-1"/>
    </source>
</evidence>
<keyword evidence="3" id="KW-0186">Copper</keyword>
<dbReference type="SUPFAM" id="SSF52833">
    <property type="entry name" value="Thioredoxin-like"/>
    <property type="match status" value="1"/>
</dbReference>
<dbReference type="GO" id="GO:0046872">
    <property type="term" value="F:metal ion binding"/>
    <property type="evidence" value="ECO:0007669"/>
    <property type="project" value="UniProtKB-KW"/>
</dbReference>
<dbReference type="Pfam" id="PF02630">
    <property type="entry name" value="SCO1-SenC"/>
    <property type="match status" value="1"/>
</dbReference>
<evidence type="ECO:0000256" key="1">
    <source>
        <dbReference type="ARBA" id="ARBA00004434"/>
    </source>
</evidence>
<keyword evidence="3" id="KW-0479">Metal-binding</keyword>
<dbReference type="PANTHER" id="PTHR12151:SF2">
    <property type="entry name" value="PROTEIN SCO2 HOMOLOG, MITOCHONDRIAL"/>
    <property type="match status" value="1"/>
</dbReference>
<dbReference type="FunFam" id="3.40.30.10:FF:000013">
    <property type="entry name" value="Blast:Protein SCO1 homolog, mitochondrial"/>
    <property type="match status" value="1"/>
</dbReference>
<protein>
    <submittedName>
        <fullName evidence="4">Uncharacterized protein</fullName>
    </submittedName>
</protein>
<dbReference type="AlphaFoldDB" id="A0A9Q0XXF8"/>
<reference evidence="4" key="1">
    <citation type="journal article" date="2023" name="DNA Res.">
        <title>Chromosome-level genome assembly of Phrynocephalus forsythii using third-generation DNA sequencing and Hi-C analysis.</title>
        <authorList>
            <person name="Qi Y."/>
            <person name="Zhao W."/>
            <person name="Zhao Y."/>
            <person name="Niu C."/>
            <person name="Cao S."/>
            <person name="Zhang Y."/>
        </authorList>
    </citation>
    <scope>NUCLEOTIDE SEQUENCE</scope>
    <source>
        <tissue evidence="4">Muscle</tissue>
    </source>
</reference>
<evidence type="ECO:0000313" key="4">
    <source>
        <dbReference type="EMBL" id="KAJ7329371.1"/>
    </source>
</evidence>
<dbReference type="GO" id="GO:0033617">
    <property type="term" value="P:mitochondrial respiratory chain complex IV assembly"/>
    <property type="evidence" value="ECO:0007669"/>
    <property type="project" value="TreeGrafter"/>
</dbReference>
<sequence length="123" mass="14247">MVHVVDLLDREAKWPKVQPVFITVDPERDSVEAVAKYVKEFHPRLLGLTGSPDQVREAGKAYRVYYNAGPKDEDDDYIVDHTVIIYLLNPDGLLTDFYQRSKSDEKMAQSIKKHMEVYRSLFS</sequence>
<evidence type="ECO:0000256" key="2">
    <source>
        <dbReference type="ARBA" id="ARBA00010996"/>
    </source>
</evidence>
<accession>A0A9Q0XXF8</accession>
<dbReference type="GO" id="GO:0005743">
    <property type="term" value="C:mitochondrial inner membrane"/>
    <property type="evidence" value="ECO:0007669"/>
    <property type="project" value="UniProtKB-SubCell"/>
</dbReference>
<evidence type="ECO:0000313" key="5">
    <source>
        <dbReference type="Proteomes" id="UP001142489"/>
    </source>
</evidence>
<comment type="caution">
    <text evidence="4">The sequence shown here is derived from an EMBL/GenBank/DDBJ whole genome shotgun (WGS) entry which is preliminary data.</text>
</comment>
<comment type="similarity">
    <text evidence="2">Belongs to the SCO1/2 family.</text>
</comment>
<keyword evidence="5" id="KW-1185">Reference proteome</keyword>
<dbReference type="Gene3D" id="3.40.30.10">
    <property type="entry name" value="Glutaredoxin"/>
    <property type="match status" value="1"/>
</dbReference>
<dbReference type="Proteomes" id="UP001142489">
    <property type="component" value="Unassembled WGS sequence"/>
</dbReference>
<dbReference type="CDD" id="cd02968">
    <property type="entry name" value="SCO"/>
    <property type="match status" value="1"/>
</dbReference>
<dbReference type="OrthoDB" id="76676at2759"/>
<name>A0A9Q0XXF8_9SAUR</name>